<keyword evidence="2" id="KW-1185">Reference proteome</keyword>
<evidence type="ECO:0000313" key="2">
    <source>
        <dbReference type="Proteomes" id="UP001165378"/>
    </source>
</evidence>
<proteinExistence type="predicted"/>
<dbReference type="RefSeq" id="WP_235050632.1">
    <property type="nucleotide sequence ID" value="NZ_JAKFHA010000002.1"/>
</dbReference>
<comment type="caution">
    <text evidence="1">The sequence shown here is derived from an EMBL/GenBank/DDBJ whole genome shotgun (WGS) entry which is preliminary data.</text>
</comment>
<dbReference type="InterPro" id="IPR012340">
    <property type="entry name" value="NA-bd_OB-fold"/>
</dbReference>
<accession>A0AA41PXA0</accession>
<gene>
    <name evidence="1" type="ORF">LZ495_04715</name>
</gene>
<evidence type="ECO:0000313" key="1">
    <source>
        <dbReference type="EMBL" id="MCF2526524.1"/>
    </source>
</evidence>
<name>A0AA41PXA0_9ACTN</name>
<dbReference type="EMBL" id="JAKFHA010000002">
    <property type="protein sequence ID" value="MCF2526524.1"/>
    <property type="molecule type" value="Genomic_DNA"/>
</dbReference>
<dbReference type="AlphaFoldDB" id="A0AA41PXA0"/>
<reference evidence="1" key="1">
    <citation type="submission" date="2022-01" db="EMBL/GenBank/DDBJ databases">
        <title>Genome-Based Taxonomic Classification of the Phylum Actinobacteria.</title>
        <authorList>
            <person name="Gao Y."/>
        </authorList>
    </citation>
    <scope>NUCLEOTIDE SEQUENCE</scope>
    <source>
        <strain evidence="1">KLBMP 8922</strain>
    </source>
</reference>
<dbReference type="Proteomes" id="UP001165378">
    <property type="component" value="Unassembled WGS sequence"/>
</dbReference>
<protein>
    <submittedName>
        <fullName evidence="1">Uncharacterized protein</fullName>
    </submittedName>
</protein>
<sequence>MVGLRGKVTGRVGPGLVGEVMVMVRGGSEAFLAYPVTPGESFEVGQLITIVEYQAPRTVYVQSAFG</sequence>
<dbReference type="Gene3D" id="2.40.50.140">
    <property type="entry name" value="Nucleic acid-binding proteins"/>
    <property type="match status" value="1"/>
</dbReference>
<organism evidence="1 2">
    <name type="scientific">Yinghuangia soli</name>
    <dbReference type="NCBI Taxonomy" id="2908204"/>
    <lineage>
        <taxon>Bacteria</taxon>
        <taxon>Bacillati</taxon>
        <taxon>Actinomycetota</taxon>
        <taxon>Actinomycetes</taxon>
        <taxon>Kitasatosporales</taxon>
        <taxon>Streptomycetaceae</taxon>
        <taxon>Yinghuangia</taxon>
    </lineage>
</organism>